<organism evidence="1 2">
    <name type="scientific">Fuerstiella marisgermanici</name>
    <dbReference type="NCBI Taxonomy" id="1891926"/>
    <lineage>
        <taxon>Bacteria</taxon>
        <taxon>Pseudomonadati</taxon>
        <taxon>Planctomycetota</taxon>
        <taxon>Planctomycetia</taxon>
        <taxon>Planctomycetales</taxon>
        <taxon>Planctomycetaceae</taxon>
        <taxon>Fuerstiella</taxon>
    </lineage>
</organism>
<dbReference type="KEGG" id="fmr:Fuma_01960"/>
<sequence>MSCKETDRVSERREFVTLASQPESNITATYRMRRRAGVCPAGNE</sequence>
<evidence type="ECO:0000313" key="2">
    <source>
        <dbReference type="Proteomes" id="UP000187735"/>
    </source>
</evidence>
<name>A0A1P8WE83_9PLAN</name>
<gene>
    <name evidence="1" type="ORF">Fuma_01960</name>
</gene>
<dbReference type="AlphaFoldDB" id="A0A1P8WE83"/>
<evidence type="ECO:0000313" key="1">
    <source>
        <dbReference type="EMBL" id="APZ92350.1"/>
    </source>
</evidence>
<keyword evidence="2" id="KW-1185">Reference proteome</keyword>
<protein>
    <submittedName>
        <fullName evidence="1">Uncharacterized protein</fullName>
    </submittedName>
</protein>
<reference evidence="1 2" key="1">
    <citation type="journal article" date="2016" name="Front. Microbiol.">
        <title>Fuerstia marisgermanicae gen. nov., sp. nov., an Unusual Member of the Phylum Planctomycetes from the German Wadden Sea.</title>
        <authorList>
            <person name="Kohn T."/>
            <person name="Heuer A."/>
            <person name="Jogler M."/>
            <person name="Vollmers J."/>
            <person name="Boedeker C."/>
            <person name="Bunk B."/>
            <person name="Rast P."/>
            <person name="Borchert D."/>
            <person name="Glockner I."/>
            <person name="Freese H.M."/>
            <person name="Klenk H.P."/>
            <person name="Overmann J."/>
            <person name="Kaster A.K."/>
            <person name="Rohde M."/>
            <person name="Wiegand S."/>
            <person name="Jogler C."/>
        </authorList>
    </citation>
    <scope>NUCLEOTIDE SEQUENCE [LARGE SCALE GENOMIC DNA]</scope>
    <source>
        <strain evidence="1 2">NH11</strain>
    </source>
</reference>
<dbReference type="Proteomes" id="UP000187735">
    <property type="component" value="Chromosome"/>
</dbReference>
<proteinExistence type="predicted"/>
<dbReference type="EMBL" id="CP017641">
    <property type="protein sequence ID" value="APZ92350.1"/>
    <property type="molecule type" value="Genomic_DNA"/>
</dbReference>
<dbReference type="STRING" id="1891926.Fuma_01960"/>
<accession>A0A1P8WE83</accession>